<dbReference type="InterPro" id="IPR000160">
    <property type="entry name" value="GGDEF_dom"/>
</dbReference>
<keyword evidence="6" id="KW-1185">Reference proteome</keyword>
<reference evidence="5 6" key="1">
    <citation type="submission" date="2019-03" db="EMBL/GenBank/DDBJ databases">
        <title>Genomic Encyclopedia of Type Strains, Phase IV (KMG-IV): sequencing the most valuable type-strain genomes for metagenomic binning, comparative biology and taxonomic classification.</title>
        <authorList>
            <person name="Goeker M."/>
        </authorList>
    </citation>
    <scope>NUCLEOTIDE SEQUENCE [LARGE SCALE GENOMIC DNA]</scope>
    <source>
        <strain evidence="5 6">DSM 103792</strain>
    </source>
</reference>
<feature type="domain" description="GGDEF" evidence="4">
    <location>
        <begin position="231"/>
        <end position="364"/>
    </location>
</feature>
<feature type="transmembrane region" description="Helical" evidence="3">
    <location>
        <begin position="47"/>
        <end position="66"/>
    </location>
</feature>
<comment type="subcellular location">
    <subcellularLocation>
        <location evidence="2">Cell inner membrane</location>
    </subcellularLocation>
</comment>
<evidence type="ECO:0000313" key="5">
    <source>
        <dbReference type="EMBL" id="TDQ47088.1"/>
    </source>
</evidence>
<keyword evidence="3" id="KW-0812">Transmembrane</keyword>
<dbReference type="PANTHER" id="PTHR46663">
    <property type="entry name" value="DIGUANYLATE CYCLASE DGCT-RELATED"/>
    <property type="match status" value="1"/>
</dbReference>
<feature type="transmembrane region" description="Helical" evidence="3">
    <location>
        <begin position="118"/>
        <end position="137"/>
    </location>
</feature>
<evidence type="ECO:0000259" key="4">
    <source>
        <dbReference type="PROSITE" id="PS50887"/>
    </source>
</evidence>
<dbReference type="FunFam" id="3.30.70.270:FF:000001">
    <property type="entry name" value="Diguanylate cyclase domain protein"/>
    <property type="match status" value="1"/>
</dbReference>
<dbReference type="NCBIfam" id="TIGR00254">
    <property type="entry name" value="GGDEF"/>
    <property type="match status" value="1"/>
</dbReference>
<dbReference type="Proteomes" id="UP000295375">
    <property type="component" value="Unassembled WGS sequence"/>
</dbReference>
<feature type="transmembrane region" description="Helical" evidence="3">
    <location>
        <begin position="149"/>
        <end position="173"/>
    </location>
</feature>
<name>A0A4R6UJI2_9GAMM</name>
<accession>A0A4R6UJI2</accession>
<protein>
    <submittedName>
        <fullName evidence="5">Diguanylate cyclase (GGDEF)-like protein</fullName>
    </submittedName>
</protein>
<dbReference type="InterPro" id="IPR043128">
    <property type="entry name" value="Rev_trsase/Diguanyl_cyclase"/>
</dbReference>
<evidence type="ECO:0000313" key="6">
    <source>
        <dbReference type="Proteomes" id="UP000295375"/>
    </source>
</evidence>
<proteinExistence type="predicted"/>
<sequence length="378" mass="41454">MPAPERPGNSSFDLQRFQRNRVVHIAKIVLLALLLTLAKALFSGSTITIATLSVAVSLVAGAYWLARRGATHQAAAILIGSLIATLSLLVLSNGGIHDEAMLAFPALLVFAALVGNKWLMWAITLWTLLFIALLAWLHSRGWFAGLSAVRGYSAYFYTAIILLVTAISVGWLASDLRNVLITLNSEHQKLIDSQAEISHMAHHDALTGLPNRLLIQDRFQQVVARSQRHNSKAALMFLDLDNFKTVNDTHGHFTGDKLLKQIADALSETLRASDTVGRQGGDEFLVLLDELRGDADAAHIAEKLIAKVEQTGREFDASCQLSCSIGIAVYPLDASDFETLLKKADVAMYAAKRGGRQHHRFYEPSMASRIESRHGKPR</sequence>
<evidence type="ECO:0000256" key="2">
    <source>
        <dbReference type="ARBA" id="ARBA00004533"/>
    </source>
</evidence>
<dbReference type="SUPFAM" id="SSF55073">
    <property type="entry name" value="Nucleotide cyclase"/>
    <property type="match status" value="1"/>
</dbReference>
<organism evidence="5 6">
    <name type="scientific">Permianibacter aggregans</name>
    <dbReference type="NCBI Taxonomy" id="1510150"/>
    <lineage>
        <taxon>Bacteria</taxon>
        <taxon>Pseudomonadati</taxon>
        <taxon>Pseudomonadota</taxon>
        <taxon>Gammaproteobacteria</taxon>
        <taxon>Pseudomonadales</taxon>
        <taxon>Pseudomonadaceae</taxon>
        <taxon>Permianibacter</taxon>
    </lineage>
</organism>
<gene>
    <name evidence="5" type="ORF">EV696_11116</name>
</gene>
<dbReference type="PANTHER" id="PTHR46663:SF2">
    <property type="entry name" value="GGDEF DOMAIN-CONTAINING PROTEIN"/>
    <property type="match status" value="1"/>
</dbReference>
<keyword evidence="3" id="KW-1133">Transmembrane helix</keyword>
<dbReference type="Gene3D" id="3.30.70.270">
    <property type="match status" value="1"/>
</dbReference>
<dbReference type="SMART" id="SM00267">
    <property type="entry name" value="GGDEF"/>
    <property type="match status" value="1"/>
</dbReference>
<feature type="transmembrane region" description="Helical" evidence="3">
    <location>
        <begin position="73"/>
        <end position="92"/>
    </location>
</feature>
<dbReference type="GO" id="GO:0005886">
    <property type="term" value="C:plasma membrane"/>
    <property type="evidence" value="ECO:0007669"/>
    <property type="project" value="UniProtKB-SubCell"/>
</dbReference>
<dbReference type="EMBL" id="SNYM01000011">
    <property type="protein sequence ID" value="TDQ47088.1"/>
    <property type="molecule type" value="Genomic_DNA"/>
</dbReference>
<keyword evidence="3" id="KW-0472">Membrane</keyword>
<comment type="caution">
    <text evidence="5">The sequence shown here is derived from an EMBL/GenBank/DDBJ whole genome shotgun (WGS) entry which is preliminary data.</text>
</comment>
<dbReference type="InterPro" id="IPR029787">
    <property type="entry name" value="Nucleotide_cyclase"/>
</dbReference>
<comment type="cofactor">
    <cofactor evidence="1">
        <name>Mg(2+)</name>
        <dbReference type="ChEBI" id="CHEBI:18420"/>
    </cofactor>
</comment>
<dbReference type="Pfam" id="PF00990">
    <property type="entry name" value="GGDEF"/>
    <property type="match status" value="1"/>
</dbReference>
<dbReference type="CDD" id="cd01949">
    <property type="entry name" value="GGDEF"/>
    <property type="match status" value="1"/>
</dbReference>
<dbReference type="InterPro" id="IPR052163">
    <property type="entry name" value="DGC-Regulatory_Protein"/>
</dbReference>
<feature type="transmembrane region" description="Helical" evidence="3">
    <location>
        <begin position="21"/>
        <end position="41"/>
    </location>
</feature>
<dbReference type="AlphaFoldDB" id="A0A4R6UJI2"/>
<dbReference type="GO" id="GO:0003824">
    <property type="term" value="F:catalytic activity"/>
    <property type="evidence" value="ECO:0007669"/>
    <property type="project" value="UniProtKB-ARBA"/>
</dbReference>
<dbReference type="OrthoDB" id="9812260at2"/>
<evidence type="ECO:0000256" key="1">
    <source>
        <dbReference type="ARBA" id="ARBA00001946"/>
    </source>
</evidence>
<evidence type="ECO:0000256" key="3">
    <source>
        <dbReference type="SAM" id="Phobius"/>
    </source>
</evidence>
<dbReference type="PROSITE" id="PS50887">
    <property type="entry name" value="GGDEF"/>
    <property type="match status" value="1"/>
</dbReference>